<dbReference type="OrthoDB" id="837389at2"/>
<organism evidence="4 5">
    <name type="scientific">Cyclobacterium xiamenense</name>
    <dbReference type="NCBI Taxonomy" id="1297121"/>
    <lineage>
        <taxon>Bacteria</taxon>
        <taxon>Pseudomonadati</taxon>
        <taxon>Bacteroidota</taxon>
        <taxon>Cytophagia</taxon>
        <taxon>Cytophagales</taxon>
        <taxon>Cyclobacteriaceae</taxon>
        <taxon>Cyclobacterium</taxon>
    </lineage>
</organism>
<feature type="domain" description="Protein FecR C-terminal" evidence="3">
    <location>
        <begin position="247"/>
        <end position="312"/>
    </location>
</feature>
<dbReference type="STRING" id="1416801.SAMN05192553_101378"/>
<evidence type="ECO:0000256" key="1">
    <source>
        <dbReference type="SAM" id="Phobius"/>
    </source>
</evidence>
<dbReference type="EMBL" id="FNZH01000001">
    <property type="protein sequence ID" value="SEI80992.1"/>
    <property type="molecule type" value="Genomic_DNA"/>
</dbReference>
<feature type="domain" description="FecR protein" evidence="2">
    <location>
        <begin position="107"/>
        <end position="198"/>
    </location>
</feature>
<dbReference type="PANTHER" id="PTHR30273">
    <property type="entry name" value="PERIPLASMIC SIGNAL SENSOR AND SIGMA FACTOR ACTIVATOR FECR-RELATED"/>
    <property type="match status" value="1"/>
</dbReference>
<feature type="transmembrane region" description="Helical" evidence="1">
    <location>
        <begin position="70"/>
        <end position="92"/>
    </location>
</feature>
<reference evidence="5" key="1">
    <citation type="submission" date="2016-10" db="EMBL/GenBank/DDBJ databases">
        <authorList>
            <person name="Varghese N."/>
            <person name="Submissions S."/>
        </authorList>
    </citation>
    <scope>NUCLEOTIDE SEQUENCE [LARGE SCALE GENOMIC DNA]</scope>
    <source>
        <strain evidence="5">IBRC-M 10761</strain>
    </source>
</reference>
<gene>
    <name evidence="4" type="ORF">SAMN05192553_101378</name>
</gene>
<dbReference type="InterPro" id="IPR006860">
    <property type="entry name" value="FecR"/>
</dbReference>
<sequence>MNKRAFLQLLQKRDTGRLSAREKSLLLQVLDRLQRRELSWDLDTEDAAEIQQRIKGKIDRRIQASPKRNYFLRPLQLAASVALLIGLVFLVYQVLQTPTEVVWEERSTNERQKATITLPDGSLAYLNTNTSLRFPLKFEPGQRLVELDGEAFFEVVADKAAVFEVQSQGVRTKVLGTSFNVKAHRESAVKVAVQHGSVAVYQQGMEKETRVNLQPNQMATVFPDRREIRVEAVDPEGFLAWKAQSVSFDLATFEEVIHRLAAIYNYSIEIEGEGLDRCQIKATYTNGNLYAVLHGLKNLVDFDIKKTGERKVTLYFNRCID</sequence>
<keyword evidence="5" id="KW-1185">Reference proteome</keyword>
<name>A0A1H6TZ29_9BACT</name>
<dbReference type="Pfam" id="PF04773">
    <property type="entry name" value="FecR"/>
    <property type="match status" value="1"/>
</dbReference>
<dbReference type="RefSeq" id="WP_092168688.1">
    <property type="nucleotide sequence ID" value="NZ_FNZH01000001.1"/>
</dbReference>
<dbReference type="Proteomes" id="UP000199403">
    <property type="component" value="Unassembled WGS sequence"/>
</dbReference>
<evidence type="ECO:0000259" key="3">
    <source>
        <dbReference type="Pfam" id="PF16344"/>
    </source>
</evidence>
<dbReference type="InterPro" id="IPR032508">
    <property type="entry name" value="FecR_C"/>
</dbReference>
<keyword evidence="1" id="KW-0812">Transmembrane</keyword>
<dbReference type="Pfam" id="PF16344">
    <property type="entry name" value="FecR_C"/>
    <property type="match status" value="1"/>
</dbReference>
<dbReference type="AlphaFoldDB" id="A0A1H6TZ29"/>
<dbReference type="PIRSF" id="PIRSF018266">
    <property type="entry name" value="FecR"/>
    <property type="match status" value="1"/>
</dbReference>
<keyword evidence="1" id="KW-0472">Membrane</keyword>
<evidence type="ECO:0000313" key="5">
    <source>
        <dbReference type="Proteomes" id="UP000199403"/>
    </source>
</evidence>
<dbReference type="PANTHER" id="PTHR30273:SF2">
    <property type="entry name" value="PROTEIN FECR"/>
    <property type="match status" value="1"/>
</dbReference>
<proteinExistence type="predicted"/>
<dbReference type="GO" id="GO:0016989">
    <property type="term" value="F:sigma factor antagonist activity"/>
    <property type="evidence" value="ECO:0007669"/>
    <property type="project" value="TreeGrafter"/>
</dbReference>
<dbReference type="Gene3D" id="3.55.50.30">
    <property type="match status" value="1"/>
</dbReference>
<dbReference type="InterPro" id="IPR012373">
    <property type="entry name" value="Ferrdict_sens_TM"/>
</dbReference>
<protein>
    <submittedName>
        <fullName evidence="4">Ferric-dicitrate binding protein FerR, regulates iron transport through sigma-19</fullName>
    </submittedName>
</protein>
<evidence type="ECO:0000259" key="2">
    <source>
        <dbReference type="Pfam" id="PF04773"/>
    </source>
</evidence>
<dbReference type="Gene3D" id="2.60.120.1440">
    <property type="match status" value="1"/>
</dbReference>
<keyword evidence="1" id="KW-1133">Transmembrane helix</keyword>
<evidence type="ECO:0000313" key="4">
    <source>
        <dbReference type="EMBL" id="SEI80992.1"/>
    </source>
</evidence>
<accession>A0A1H6TZ29</accession>